<evidence type="ECO:0000256" key="4">
    <source>
        <dbReference type="SAM" id="SignalP"/>
    </source>
</evidence>
<keyword evidence="6" id="KW-1185">Reference proteome</keyword>
<evidence type="ECO:0000256" key="2">
    <source>
        <dbReference type="ARBA" id="ARBA00022448"/>
    </source>
</evidence>
<dbReference type="PANTHER" id="PTHR33376:SF7">
    <property type="entry name" value="C4-DICARBOXYLATE-BINDING PROTEIN DCTB"/>
    <property type="match status" value="1"/>
</dbReference>
<dbReference type="NCBIfam" id="TIGR00787">
    <property type="entry name" value="dctP"/>
    <property type="match status" value="1"/>
</dbReference>
<comment type="similarity">
    <text evidence="1">Belongs to the bacterial solute-binding protein 7 family.</text>
</comment>
<name>A0ABU4WCN4_9FUSO</name>
<dbReference type="InterPro" id="IPR004682">
    <property type="entry name" value="TRAP_DctP"/>
</dbReference>
<proteinExistence type="inferred from homology"/>
<evidence type="ECO:0000256" key="3">
    <source>
        <dbReference type="ARBA" id="ARBA00022729"/>
    </source>
</evidence>
<feature type="signal peptide" evidence="4">
    <location>
        <begin position="1"/>
        <end position="25"/>
    </location>
</feature>
<dbReference type="PIRSF" id="PIRSF006470">
    <property type="entry name" value="DctB"/>
    <property type="match status" value="1"/>
</dbReference>
<protein>
    <submittedName>
        <fullName evidence="5">TRAP transporter substrate-binding protein</fullName>
    </submittedName>
</protein>
<keyword evidence="3 4" id="KW-0732">Signal</keyword>
<dbReference type="CDD" id="cd13603">
    <property type="entry name" value="PBP2_TRAP_Siap_TeaA_like"/>
    <property type="match status" value="1"/>
</dbReference>
<dbReference type="EMBL" id="JAVIKH010000027">
    <property type="protein sequence ID" value="MDX8337276.1"/>
    <property type="molecule type" value="Genomic_DNA"/>
</dbReference>
<dbReference type="NCBIfam" id="NF037995">
    <property type="entry name" value="TRAP_S1"/>
    <property type="match status" value="1"/>
</dbReference>
<dbReference type="RefSeq" id="WP_320314622.1">
    <property type="nucleotide sequence ID" value="NZ_JAVIKH010000027.1"/>
</dbReference>
<dbReference type="Pfam" id="PF03480">
    <property type="entry name" value="DctP"/>
    <property type="match status" value="1"/>
</dbReference>
<dbReference type="InterPro" id="IPR018389">
    <property type="entry name" value="DctP_fam"/>
</dbReference>
<dbReference type="SUPFAM" id="SSF53850">
    <property type="entry name" value="Periplasmic binding protein-like II"/>
    <property type="match status" value="1"/>
</dbReference>
<comment type="caution">
    <text evidence="5">The sequence shown here is derived from an EMBL/GenBank/DDBJ whole genome shotgun (WGS) entry which is preliminary data.</text>
</comment>
<keyword evidence="2" id="KW-0813">Transport</keyword>
<feature type="chain" id="PRO_5046393621" evidence="4">
    <location>
        <begin position="26"/>
        <end position="333"/>
    </location>
</feature>
<evidence type="ECO:0000313" key="5">
    <source>
        <dbReference type="EMBL" id="MDX8337276.1"/>
    </source>
</evidence>
<dbReference type="Proteomes" id="UP001279681">
    <property type="component" value="Unassembled WGS sequence"/>
</dbReference>
<organism evidence="5 6">
    <name type="scientific">Candidatus Cetobacterium colombiensis</name>
    <dbReference type="NCBI Taxonomy" id="3073100"/>
    <lineage>
        <taxon>Bacteria</taxon>
        <taxon>Fusobacteriati</taxon>
        <taxon>Fusobacteriota</taxon>
        <taxon>Fusobacteriia</taxon>
        <taxon>Fusobacteriales</taxon>
        <taxon>Fusobacteriaceae</taxon>
        <taxon>Cetobacterium</taxon>
    </lineage>
</organism>
<dbReference type="InterPro" id="IPR038404">
    <property type="entry name" value="TRAP_DctP_sf"/>
</dbReference>
<dbReference type="Gene3D" id="3.40.190.170">
    <property type="entry name" value="Bacterial extracellular solute-binding protein, family 7"/>
    <property type="match status" value="1"/>
</dbReference>
<evidence type="ECO:0000313" key="6">
    <source>
        <dbReference type="Proteomes" id="UP001279681"/>
    </source>
</evidence>
<sequence length="333" mass="37467">MKKIGNSKLLLTGLLLLSMSQFTLAQKIMRVGLGVPESHFEYKGMELFKKNVEENTNGAVKVELYPSNQLGVDQEVLEQIKFGAAQMNLPDPAILGNLVKDFQILSLPYLFDSQEEAVKITKGEWGKELLTKLDKAGYVGLGFAPFGFRHVTNNAREIKSIEDFKGLKIRTMQNPIHLEVFRALGTNPTPMPFSELFSALQQGVVDGQENPLMNIYSNKLNEVQKYGTMTGHVFSWVVLVVGKNFYSSLTPEQQKTLHDAADLAIDYMDAAVISDDKMAREEMAKTKLNFIDPSPEFKQQIKEKVQPIVDKAGQKVNKKLYEDFKEAKNKVNQ</sequence>
<evidence type="ECO:0000256" key="1">
    <source>
        <dbReference type="ARBA" id="ARBA00009023"/>
    </source>
</evidence>
<reference evidence="6" key="1">
    <citation type="submission" date="2023-07" db="EMBL/GenBank/DDBJ databases">
        <authorList>
            <person name="Colorado M.A."/>
            <person name="Villamil L.M."/>
            <person name="Melo J.F."/>
            <person name="Rodriguez J.A."/>
            <person name="Ruiz R.Y."/>
        </authorList>
    </citation>
    <scope>NUCLEOTIDE SEQUENCE [LARGE SCALE GENOMIC DNA]</scope>
    <source>
        <strain evidence="6">C33</strain>
    </source>
</reference>
<gene>
    <name evidence="5" type="ORF">RFV38_12355</name>
</gene>
<accession>A0ABU4WCN4</accession>
<dbReference type="PANTHER" id="PTHR33376">
    <property type="match status" value="1"/>
</dbReference>